<reference evidence="14 15" key="1">
    <citation type="submission" date="2016-11" db="EMBL/GenBank/DDBJ databases">
        <title>Trade-off between light-utilization and light-protection in marine flavobacteria.</title>
        <authorList>
            <person name="Kumagai Y."/>
        </authorList>
    </citation>
    <scope>NUCLEOTIDE SEQUENCE [LARGE SCALE GENOMIC DNA]</scope>
    <source>
        <strain evidence="14 15">NBRC 107125</strain>
    </source>
</reference>
<accession>A0A1X9NG50</accession>
<evidence type="ECO:0000256" key="1">
    <source>
        <dbReference type="ARBA" id="ARBA00004377"/>
    </source>
</evidence>
<comment type="similarity">
    <text evidence="2 10">Belongs to the GSP L family.</text>
</comment>
<evidence type="ECO:0000256" key="7">
    <source>
        <dbReference type="ARBA" id="ARBA00022927"/>
    </source>
</evidence>
<dbReference type="InterPro" id="IPR043129">
    <property type="entry name" value="ATPase_NBD"/>
</dbReference>
<keyword evidence="6 11" id="KW-0812">Transmembrane</keyword>
<dbReference type="AlphaFoldDB" id="A0A1X9NG50"/>
<dbReference type="RefSeq" id="WP_169713983.1">
    <property type="nucleotide sequence ID" value="NZ_CP019343.1"/>
</dbReference>
<keyword evidence="15" id="KW-1185">Reference proteome</keyword>
<dbReference type="NCBIfam" id="TIGR01709">
    <property type="entry name" value="typeII_sec_gspL"/>
    <property type="match status" value="1"/>
</dbReference>
<evidence type="ECO:0000256" key="5">
    <source>
        <dbReference type="ARBA" id="ARBA00022519"/>
    </source>
</evidence>
<dbReference type="STRING" id="716816.BST96_12395"/>
<dbReference type="Gene3D" id="3.30.420.380">
    <property type="match status" value="1"/>
</dbReference>
<keyword evidence="5" id="KW-0997">Cell inner membrane</keyword>
<dbReference type="InterPro" id="IPR024230">
    <property type="entry name" value="GspL_cyto_dom"/>
</dbReference>
<dbReference type="GO" id="GO:0015628">
    <property type="term" value="P:protein secretion by the type II secretion system"/>
    <property type="evidence" value="ECO:0007669"/>
    <property type="project" value="InterPro"/>
</dbReference>
<dbReference type="SUPFAM" id="SSF53067">
    <property type="entry name" value="Actin-like ATPase domain"/>
    <property type="match status" value="2"/>
</dbReference>
<dbReference type="Gene3D" id="3.30.420.370">
    <property type="match status" value="1"/>
</dbReference>
<feature type="domain" description="GspL periplasmic" evidence="13">
    <location>
        <begin position="252"/>
        <end position="404"/>
    </location>
</feature>
<dbReference type="Pfam" id="PF05134">
    <property type="entry name" value="T2SSL"/>
    <property type="match status" value="1"/>
</dbReference>
<evidence type="ECO:0000256" key="6">
    <source>
        <dbReference type="ARBA" id="ARBA00022692"/>
    </source>
</evidence>
<dbReference type="PIRSF" id="PIRSF015761">
    <property type="entry name" value="Protein_L"/>
    <property type="match status" value="1"/>
</dbReference>
<evidence type="ECO:0000256" key="8">
    <source>
        <dbReference type="ARBA" id="ARBA00022989"/>
    </source>
</evidence>
<keyword evidence="8 11" id="KW-1133">Transmembrane helix</keyword>
<organism evidence="14 15">
    <name type="scientific">Oceanicoccus sagamiensis</name>
    <dbReference type="NCBI Taxonomy" id="716816"/>
    <lineage>
        <taxon>Bacteria</taxon>
        <taxon>Pseudomonadati</taxon>
        <taxon>Pseudomonadota</taxon>
        <taxon>Gammaproteobacteria</taxon>
        <taxon>Cellvibrionales</taxon>
        <taxon>Spongiibacteraceae</taxon>
        <taxon>Oceanicoccus</taxon>
    </lineage>
</organism>
<dbReference type="GO" id="GO:0005886">
    <property type="term" value="C:plasma membrane"/>
    <property type="evidence" value="ECO:0007669"/>
    <property type="project" value="UniProtKB-SubCell"/>
</dbReference>
<dbReference type="KEGG" id="osg:BST96_12395"/>
<dbReference type="Gene3D" id="3.30.1360.100">
    <property type="entry name" value="General secretion pathway protein M, EpsM"/>
    <property type="match status" value="1"/>
</dbReference>
<name>A0A1X9NG50_9GAMM</name>
<keyword evidence="7 10" id="KW-0653">Protein transport</keyword>
<feature type="transmembrane region" description="Helical" evidence="11">
    <location>
        <begin position="259"/>
        <end position="279"/>
    </location>
</feature>
<dbReference type="CDD" id="cd24017">
    <property type="entry name" value="ASKHA_T2SSL_N"/>
    <property type="match status" value="1"/>
</dbReference>
<evidence type="ECO:0000256" key="4">
    <source>
        <dbReference type="ARBA" id="ARBA00022475"/>
    </source>
</evidence>
<dbReference type="GO" id="GO:0009276">
    <property type="term" value="C:Gram-negative-bacterium-type cell wall"/>
    <property type="evidence" value="ECO:0007669"/>
    <property type="project" value="InterPro"/>
</dbReference>
<dbReference type="GO" id="GO:0015627">
    <property type="term" value="C:type II protein secretion system complex"/>
    <property type="evidence" value="ECO:0007669"/>
    <property type="project" value="InterPro"/>
</dbReference>
<keyword evidence="9 11" id="KW-0472">Membrane</keyword>
<sequence>MTSTIVIKQCGIDNYEWLAAGKAALPAPQLVVGDGERLAAQCAQAGRVVLLARAENIALKTMPFEKHERKLLRQTIPYALEDDCVNDIEEQHIALGDITANTVALAMIKREQLDQYLAKALPPEVDVHQLVSELLLIPLHENRWSIMVDDDRWLVRSADYDGFALEADVAPFALQLMLDEAEQLPDQISIYCDQEQQSAINAKLPELLRGIADWQYKDYWSVLAEGLSQQAAKPTLINLLQGDYAPSLPWKKWWQTWKVAALLLITAVVFQLVVTYTQLSVLEKNNLALRAEIEQAYRSAVPRGAVMDPERQLRRKVGAMKGASGEGFVSMLSQIGPVLNAVNGLSLQSLNYNEKQSEVRMTILAPRFNDVETARANLEKLGLKAELTGSNAEGDKTRARLRVRG</sequence>
<evidence type="ECO:0000256" key="9">
    <source>
        <dbReference type="ARBA" id="ARBA00023136"/>
    </source>
</evidence>
<dbReference type="EMBL" id="CP019343">
    <property type="protein sequence ID" value="ARN74845.1"/>
    <property type="molecule type" value="Genomic_DNA"/>
</dbReference>
<dbReference type="Proteomes" id="UP000193450">
    <property type="component" value="Chromosome"/>
</dbReference>
<evidence type="ECO:0000259" key="12">
    <source>
        <dbReference type="Pfam" id="PF05134"/>
    </source>
</evidence>
<gene>
    <name evidence="14" type="ORF">BST96_12395</name>
</gene>
<protein>
    <recommendedName>
        <fullName evidence="10">Type II secretion system protein L</fullName>
        <shortName evidence="10">T2SS protein L</shortName>
    </recommendedName>
</protein>
<evidence type="ECO:0000313" key="15">
    <source>
        <dbReference type="Proteomes" id="UP000193450"/>
    </source>
</evidence>
<dbReference type="InterPro" id="IPR025691">
    <property type="entry name" value="GspL_pp_dom"/>
</dbReference>
<evidence type="ECO:0000313" key="14">
    <source>
        <dbReference type="EMBL" id="ARN74845.1"/>
    </source>
</evidence>
<evidence type="ECO:0000256" key="10">
    <source>
        <dbReference type="PIRNR" id="PIRNR015761"/>
    </source>
</evidence>
<dbReference type="InterPro" id="IPR007812">
    <property type="entry name" value="T2SS_protein-GspL"/>
</dbReference>
<proteinExistence type="inferred from homology"/>
<dbReference type="Pfam" id="PF12693">
    <property type="entry name" value="GspL_C"/>
    <property type="match status" value="1"/>
</dbReference>
<evidence type="ECO:0000256" key="11">
    <source>
        <dbReference type="SAM" id="Phobius"/>
    </source>
</evidence>
<evidence type="ECO:0000256" key="3">
    <source>
        <dbReference type="ARBA" id="ARBA00022448"/>
    </source>
</evidence>
<keyword evidence="4" id="KW-1003">Cell membrane</keyword>
<feature type="domain" description="GspL cytoplasmic actin-ATPase-like" evidence="12">
    <location>
        <begin position="41"/>
        <end position="246"/>
    </location>
</feature>
<comment type="function">
    <text evidence="10">Inner membrane component of the type II secretion system required for the energy-dependent secretion of extracellular factors such as proteases and toxins from the periplasm.</text>
</comment>
<evidence type="ECO:0000259" key="13">
    <source>
        <dbReference type="Pfam" id="PF12693"/>
    </source>
</evidence>
<comment type="subcellular location">
    <subcellularLocation>
        <location evidence="1">Cell inner membrane</location>
        <topology evidence="1">Single-pass membrane protein</topology>
    </subcellularLocation>
</comment>
<evidence type="ECO:0000256" key="2">
    <source>
        <dbReference type="ARBA" id="ARBA00005318"/>
    </source>
</evidence>
<keyword evidence="3 10" id="KW-0813">Transport</keyword>